<keyword evidence="3" id="KW-0862">Zinc</keyword>
<accession>A0A0A9DFK9</accession>
<proteinExistence type="predicted"/>
<evidence type="ECO:0000256" key="5">
    <source>
        <dbReference type="ARBA" id="ARBA00023125"/>
    </source>
</evidence>
<dbReference type="PANTHER" id="PTHR24009:SF17">
    <property type="entry name" value="C3H1-TYPE DOMAIN-CONTAINING PROTEIN"/>
    <property type="match status" value="1"/>
</dbReference>
<name>A0A0A9DFK9_ARUDO</name>
<dbReference type="EMBL" id="GBRH01212427">
    <property type="protein sequence ID" value="JAD85468.1"/>
    <property type="molecule type" value="Transcribed_RNA"/>
</dbReference>
<sequence length="245" mass="26191">MSPTGLLDSRDPFDLHQPQIGPRMMYGNIANREAFLRRKLEEQQQAAELQGRRFMGLQLLDLKSRGHHLGSLIGSPISLGQTDGKGSGNGNAVHLEDVTIEDNKLNSSIAMSAPASAAVSATDAEGKHEEQQKEEDGDGTPKQAVNPGEEQNRIISSPGAAAPNVACGFQESGVEHNLPGSPFTSPTKISNPATTAQNGNIINNSRHHVASSLFRPTPPILELPPYNSCFFQVPRFSSGHEAIGL</sequence>
<protein>
    <recommendedName>
        <fullName evidence="8">Nucleic acid binding protein</fullName>
    </recommendedName>
</protein>
<feature type="region of interest" description="Disordered" evidence="6">
    <location>
        <begin position="112"/>
        <end position="147"/>
    </location>
</feature>
<evidence type="ECO:0000256" key="6">
    <source>
        <dbReference type="SAM" id="MobiDB-lite"/>
    </source>
</evidence>
<dbReference type="GO" id="GO:0003677">
    <property type="term" value="F:DNA binding"/>
    <property type="evidence" value="ECO:0007669"/>
    <property type="project" value="UniProtKB-KW"/>
</dbReference>
<feature type="compositionally biased region" description="Low complexity" evidence="6">
    <location>
        <begin position="112"/>
        <end position="123"/>
    </location>
</feature>
<dbReference type="AlphaFoldDB" id="A0A0A9DFK9"/>
<organism evidence="7">
    <name type="scientific">Arundo donax</name>
    <name type="common">Giant reed</name>
    <name type="synonym">Donax arundinaceus</name>
    <dbReference type="NCBI Taxonomy" id="35708"/>
    <lineage>
        <taxon>Eukaryota</taxon>
        <taxon>Viridiplantae</taxon>
        <taxon>Streptophyta</taxon>
        <taxon>Embryophyta</taxon>
        <taxon>Tracheophyta</taxon>
        <taxon>Spermatophyta</taxon>
        <taxon>Magnoliopsida</taxon>
        <taxon>Liliopsida</taxon>
        <taxon>Poales</taxon>
        <taxon>Poaceae</taxon>
        <taxon>PACMAD clade</taxon>
        <taxon>Arundinoideae</taxon>
        <taxon>Arundineae</taxon>
        <taxon>Arundo</taxon>
    </lineage>
</organism>
<dbReference type="GO" id="GO:0003723">
    <property type="term" value="F:RNA binding"/>
    <property type="evidence" value="ECO:0007669"/>
    <property type="project" value="UniProtKB-KW"/>
</dbReference>
<keyword evidence="4" id="KW-0694">RNA-binding</keyword>
<dbReference type="PANTHER" id="PTHR24009">
    <property type="entry name" value="RNA-BINDING (RRM/RBD/RNP MOTIFS)"/>
    <property type="match status" value="1"/>
</dbReference>
<keyword evidence="2" id="KW-0863">Zinc-finger</keyword>
<reference evidence="7" key="1">
    <citation type="submission" date="2014-09" db="EMBL/GenBank/DDBJ databases">
        <authorList>
            <person name="Magalhaes I.L.F."/>
            <person name="Oliveira U."/>
            <person name="Santos F.R."/>
            <person name="Vidigal T.H.D.A."/>
            <person name="Brescovit A.D."/>
            <person name="Santos A.J."/>
        </authorList>
    </citation>
    <scope>NUCLEOTIDE SEQUENCE</scope>
    <source>
        <tissue evidence="7">Shoot tissue taken approximately 20 cm above the soil surface</tissue>
    </source>
</reference>
<reference evidence="7" key="2">
    <citation type="journal article" date="2015" name="Data Brief">
        <title>Shoot transcriptome of the giant reed, Arundo donax.</title>
        <authorList>
            <person name="Barrero R.A."/>
            <person name="Guerrero F.D."/>
            <person name="Moolhuijzen P."/>
            <person name="Goolsby J.A."/>
            <person name="Tidwell J."/>
            <person name="Bellgard S.E."/>
            <person name="Bellgard M.I."/>
        </authorList>
    </citation>
    <scope>NUCLEOTIDE SEQUENCE</scope>
    <source>
        <tissue evidence="7">Shoot tissue taken approximately 20 cm above the soil surface</tissue>
    </source>
</reference>
<keyword evidence="5" id="KW-0238">DNA-binding</keyword>
<evidence type="ECO:0000256" key="1">
    <source>
        <dbReference type="ARBA" id="ARBA00022723"/>
    </source>
</evidence>
<evidence type="ECO:0000256" key="3">
    <source>
        <dbReference type="ARBA" id="ARBA00022833"/>
    </source>
</evidence>
<dbReference type="GO" id="GO:0008270">
    <property type="term" value="F:zinc ion binding"/>
    <property type="evidence" value="ECO:0007669"/>
    <property type="project" value="UniProtKB-KW"/>
</dbReference>
<evidence type="ECO:0000256" key="2">
    <source>
        <dbReference type="ARBA" id="ARBA00022771"/>
    </source>
</evidence>
<evidence type="ECO:0000313" key="7">
    <source>
        <dbReference type="EMBL" id="JAD85468.1"/>
    </source>
</evidence>
<evidence type="ECO:0000256" key="4">
    <source>
        <dbReference type="ARBA" id="ARBA00022884"/>
    </source>
</evidence>
<keyword evidence="1" id="KW-0479">Metal-binding</keyword>
<feature type="region of interest" description="Disordered" evidence="6">
    <location>
        <begin position="1"/>
        <end position="21"/>
    </location>
</feature>
<evidence type="ECO:0008006" key="8">
    <source>
        <dbReference type="Google" id="ProtNLM"/>
    </source>
</evidence>